<dbReference type="AlphaFoldDB" id="A0A1M7PJY8"/>
<evidence type="ECO:0000313" key="8">
    <source>
        <dbReference type="EMBL" id="SHN17444.1"/>
    </source>
</evidence>
<dbReference type="FunFam" id="1.10.630.10:FF:000018">
    <property type="entry name" value="Cytochrome P450 monooxygenase"/>
    <property type="match status" value="1"/>
</dbReference>
<evidence type="ECO:0000256" key="3">
    <source>
        <dbReference type="ARBA" id="ARBA00022723"/>
    </source>
</evidence>
<evidence type="ECO:0000256" key="6">
    <source>
        <dbReference type="ARBA" id="ARBA00023033"/>
    </source>
</evidence>
<proteinExistence type="inferred from homology"/>
<evidence type="ECO:0000256" key="5">
    <source>
        <dbReference type="ARBA" id="ARBA00023004"/>
    </source>
</evidence>
<dbReference type="PANTHER" id="PTHR46696:SF6">
    <property type="entry name" value="P450, PUTATIVE (EUROFUNG)-RELATED"/>
    <property type="match status" value="1"/>
</dbReference>
<dbReference type="GO" id="GO:0020037">
    <property type="term" value="F:heme binding"/>
    <property type="evidence" value="ECO:0007669"/>
    <property type="project" value="InterPro"/>
</dbReference>
<dbReference type="SUPFAM" id="SSF48264">
    <property type="entry name" value="Cytochrome P450"/>
    <property type="match status" value="1"/>
</dbReference>
<evidence type="ECO:0000256" key="7">
    <source>
        <dbReference type="RuleBase" id="RU000461"/>
    </source>
</evidence>
<dbReference type="Gene3D" id="1.10.630.10">
    <property type="entry name" value="Cytochrome P450"/>
    <property type="match status" value="1"/>
</dbReference>
<keyword evidence="6 7" id="KW-0503">Monooxygenase</keyword>
<dbReference type="PANTHER" id="PTHR46696">
    <property type="entry name" value="P450, PUTATIVE (EUROFUNG)-RELATED"/>
    <property type="match status" value="1"/>
</dbReference>
<dbReference type="PRINTS" id="PR00359">
    <property type="entry name" value="BP450"/>
</dbReference>
<evidence type="ECO:0000256" key="1">
    <source>
        <dbReference type="ARBA" id="ARBA00010617"/>
    </source>
</evidence>
<keyword evidence="9" id="KW-1185">Reference proteome</keyword>
<protein>
    <submittedName>
        <fullName evidence="8">Cytochrome P450</fullName>
    </submittedName>
</protein>
<reference evidence="8 9" key="1">
    <citation type="submission" date="2016-11" db="EMBL/GenBank/DDBJ databases">
        <authorList>
            <person name="Jaros S."/>
            <person name="Januszkiewicz K."/>
            <person name="Wedrychowicz H."/>
        </authorList>
    </citation>
    <scope>NUCLEOTIDE SEQUENCE [LARGE SCALE GENOMIC DNA]</scope>
    <source>
        <strain evidence="8 9">DSM 46144</strain>
    </source>
</reference>
<dbReference type="GO" id="GO:0004497">
    <property type="term" value="F:monooxygenase activity"/>
    <property type="evidence" value="ECO:0007669"/>
    <property type="project" value="UniProtKB-KW"/>
</dbReference>
<dbReference type="PROSITE" id="PS00086">
    <property type="entry name" value="CYTOCHROME_P450"/>
    <property type="match status" value="1"/>
</dbReference>
<dbReference type="STRING" id="134849.SAMN05443668_103432"/>
<dbReference type="GO" id="GO:0005506">
    <property type="term" value="F:iron ion binding"/>
    <property type="evidence" value="ECO:0007669"/>
    <property type="project" value="InterPro"/>
</dbReference>
<gene>
    <name evidence="8" type="ORF">SAMN05443668_103432</name>
</gene>
<keyword evidence="3 7" id="KW-0479">Metal-binding</keyword>
<dbReference type="RefSeq" id="WP_073256405.1">
    <property type="nucleotide sequence ID" value="NZ_FRCS01000003.1"/>
</dbReference>
<evidence type="ECO:0000256" key="2">
    <source>
        <dbReference type="ARBA" id="ARBA00022617"/>
    </source>
</evidence>
<dbReference type="InterPro" id="IPR002397">
    <property type="entry name" value="Cyt_P450_B"/>
</dbReference>
<dbReference type="Proteomes" id="UP000184440">
    <property type="component" value="Unassembled WGS sequence"/>
</dbReference>
<organism evidence="8 9">
    <name type="scientific">Cryptosporangium aurantiacum</name>
    <dbReference type="NCBI Taxonomy" id="134849"/>
    <lineage>
        <taxon>Bacteria</taxon>
        <taxon>Bacillati</taxon>
        <taxon>Actinomycetota</taxon>
        <taxon>Actinomycetes</taxon>
        <taxon>Cryptosporangiales</taxon>
        <taxon>Cryptosporangiaceae</taxon>
        <taxon>Cryptosporangium</taxon>
    </lineage>
</organism>
<dbReference type="GO" id="GO:0016705">
    <property type="term" value="F:oxidoreductase activity, acting on paired donors, with incorporation or reduction of molecular oxygen"/>
    <property type="evidence" value="ECO:0007669"/>
    <property type="project" value="InterPro"/>
</dbReference>
<accession>A0A1M7PJY8</accession>
<dbReference type="Pfam" id="PF00067">
    <property type="entry name" value="p450"/>
    <property type="match status" value="1"/>
</dbReference>
<dbReference type="InterPro" id="IPR017972">
    <property type="entry name" value="Cyt_P450_CS"/>
</dbReference>
<dbReference type="InterPro" id="IPR001128">
    <property type="entry name" value="Cyt_P450"/>
</dbReference>
<name>A0A1M7PJY8_9ACTN</name>
<evidence type="ECO:0000256" key="4">
    <source>
        <dbReference type="ARBA" id="ARBA00023002"/>
    </source>
</evidence>
<dbReference type="EMBL" id="FRCS01000003">
    <property type="protein sequence ID" value="SHN17444.1"/>
    <property type="molecule type" value="Genomic_DNA"/>
</dbReference>
<keyword evidence="5 7" id="KW-0408">Iron</keyword>
<sequence>MTTVSFDHHSPEYAHGWREINADLRGRCPVARTDAHGGFWVISKYDDVAAVARDDATFSSYQELPDGSRTGATIPVAPLRQVPIEMDPPEFFAYRKLLNPSFSPASVKAWEPFVRDVTTFCLDRVIAAGTTDLIRDIASPVPAILTLRVLGLPTEDWQVFSDTTHDLVHTVPGTPENDTALAGMFALIGQITQTIVERRAAPADDLISHLVRSEIDGRPLTDERLMEVITLVILGGVDTTGSLIGNALHWLQHHPEQRERLRVDPSLLPAATEEFLRFFSPVPGLARTATTDCVIGGQTIAAGDRLFLSWSSANHDEDAFDAPGEVRLDRTPNRHQSFGLGIHRCLGSNVARLEFRVVLEEVLRRLPDYVIDVEAATPYSSIGVVNGWVSLPATFTPAAPQGSDFSSERTSDHR</sequence>
<evidence type="ECO:0000313" key="9">
    <source>
        <dbReference type="Proteomes" id="UP000184440"/>
    </source>
</evidence>
<comment type="similarity">
    <text evidence="1 7">Belongs to the cytochrome P450 family.</text>
</comment>
<dbReference type="OrthoDB" id="3209493at2"/>
<keyword evidence="2 7" id="KW-0349">Heme</keyword>
<dbReference type="InterPro" id="IPR036396">
    <property type="entry name" value="Cyt_P450_sf"/>
</dbReference>
<keyword evidence="4 7" id="KW-0560">Oxidoreductase</keyword>